<dbReference type="GO" id="GO:0005768">
    <property type="term" value="C:endosome"/>
    <property type="evidence" value="ECO:0007669"/>
    <property type="project" value="UniProtKB-SubCell"/>
</dbReference>
<protein>
    <recommendedName>
        <fullName evidence="5">BRO domain-containing protein 1</fullName>
    </recommendedName>
</protein>
<feature type="compositionally biased region" description="Low complexity" evidence="6">
    <location>
        <begin position="978"/>
        <end position="992"/>
    </location>
</feature>
<reference evidence="8 9" key="1">
    <citation type="journal article" date="2016" name="Mol. Biol. Evol.">
        <title>Genome-Wide Survey of Gut Fungi (Harpellales) Reveals the First Horizontally Transferred Ubiquitin Gene from a Mosquito Host.</title>
        <authorList>
            <person name="Wang Y."/>
            <person name="White M.M."/>
            <person name="Kvist S."/>
            <person name="Moncalvo J.M."/>
        </authorList>
    </citation>
    <scope>NUCLEOTIDE SEQUENCE [LARGE SCALE GENOMIC DNA]</scope>
    <source>
        <strain evidence="8 9">ALG-7-W6</strain>
    </source>
</reference>
<evidence type="ECO:0000256" key="2">
    <source>
        <dbReference type="ARBA" id="ARBA00004496"/>
    </source>
</evidence>
<dbReference type="STRING" id="133383.A0A1R0H5L9"/>
<feature type="region of interest" description="Disordered" evidence="6">
    <location>
        <begin position="1239"/>
        <end position="1439"/>
    </location>
</feature>
<comment type="caution">
    <text evidence="8">The sequence shown here is derived from an EMBL/GenBank/DDBJ whole genome shotgun (WGS) entry which is preliminary data.</text>
</comment>
<dbReference type="InterPro" id="IPR025304">
    <property type="entry name" value="ALIX_V_dom"/>
</dbReference>
<evidence type="ECO:0000259" key="7">
    <source>
        <dbReference type="PROSITE" id="PS51180"/>
    </source>
</evidence>
<dbReference type="EMBL" id="LSSL01000479">
    <property type="protein sequence ID" value="OLY84480.1"/>
    <property type="molecule type" value="Genomic_DNA"/>
</dbReference>
<evidence type="ECO:0000256" key="6">
    <source>
        <dbReference type="SAM" id="MobiDB-lite"/>
    </source>
</evidence>
<keyword evidence="4" id="KW-0967">Endosome</keyword>
<dbReference type="InterPro" id="IPR038499">
    <property type="entry name" value="BRO1_sf"/>
</dbReference>
<dbReference type="Gene3D" id="1.20.140.50">
    <property type="entry name" value="alix/aip1 like domains"/>
    <property type="match status" value="1"/>
</dbReference>
<feature type="compositionally biased region" description="Polar residues" evidence="6">
    <location>
        <begin position="948"/>
        <end position="970"/>
    </location>
</feature>
<evidence type="ECO:0000256" key="4">
    <source>
        <dbReference type="ARBA" id="ARBA00022753"/>
    </source>
</evidence>
<dbReference type="Gene3D" id="1.25.40.280">
    <property type="entry name" value="alix/aip1 like domains"/>
    <property type="match status" value="1"/>
</dbReference>
<dbReference type="InterPro" id="IPR004328">
    <property type="entry name" value="BRO1_dom"/>
</dbReference>
<feature type="compositionally biased region" description="Low complexity" evidence="6">
    <location>
        <begin position="1394"/>
        <end position="1409"/>
    </location>
</feature>
<evidence type="ECO:0000256" key="5">
    <source>
        <dbReference type="ARBA" id="ARBA00041284"/>
    </source>
</evidence>
<feature type="compositionally biased region" description="Polar residues" evidence="6">
    <location>
        <begin position="1313"/>
        <end position="1374"/>
    </location>
</feature>
<feature type="region of interest" description="Disordered" evidence="6">
    <location>
        <begin position="948"/>
        <end position="1011"/>
    </location>
</feature>
<keyword evidence="9" id="KW-1185">Reference proteome</keyword>
<name>A0A1R0H5L9_9FUNG</name>
<organism evidence="8 9">
    <name type="scientific">Smittium mucronatum</name>
    <dbReference type="NCBI Taxonomy" id="133383"/>
    <lineage>
        <taxon>Eukaryota</taxon>
        <taxon>Fungi</taxon>
        <taxon>Fungi incertae sedis</taxon>
        <taxon>Zoopagomycota</taxon>
        <taxon>Kickxellomycotina</taxon>
        <taxon>Harpellomycetes</taxon>
        <taxon>Harpellales</taxon>
        <taxon>Legeriomycetaceae</taxon>
        <taxon>Smittium</taxon>
    </lineage>
</organism>
<feature type="compositionally biased region" description="Polar residues" evidence="6">
    <location>
        <begin position="1265"/>
        <end position="1304"/>
    </location>
</feature>
<feature type="compositionally biased region" description="Polar residues" evidence="6">
    <location>
        <begin position="1074"/>
        <end position="1166"/>
    </location>
</feature>
<feature type="domain" description="BRO1" evidence="7">
    <location>
        <begin position="8"/>
        <end position="443"/>
    </location>
</feature>
<feature type="compositionally biased region" description="Polar residues" evidence="6">
    <location>
        <begin position="1239"/>
        <end position="1256"/>
    </location>
</feature>
<dbReference type="Pfam" id="PF03097">
    <property type="entry name" value="BRO1"/>
    <property type="match status" value="1"/>
</dbReference>
<dbReference type="Proteomes" id="UP000187455">
    <property type="component" value="Unassembled WGS sequence"/>
</dbReference>
<dbReference type="SMART" id="SM01041">
    <property type="entry name" value="BRO1"/>
    <property type="match status" value="1"/>
</dbReference>
<dbReference type="PANTHER" id="PTHR23030">
    <property type="entry name" value="PCD6 INTERACTING PROTEIN-RELATED"/>
    <property type="match status" value="1"/>
</dbReference>
<dbReference type="PANTHER" id="PTHR23030:SF30">
    <property type="entry name" value="TYROSINE-PROTEIN PHOSPHATASE NON-RECEPTOR TYPE 23"/>
    <property type="match status" value="1"/>
</dbReference>
<sequence>MEGYSQLPMIQISLKSTHPYHWIDVLPKFIKLYFQDPKNYSSEIESLDNLRSQISNPEFNLIGRDSIYKYFSQLNLFELRIPPKSIDDSKISFQNPFIWSDSFTKEDISSSFLDYEKSCVLFNLAVTLSRYSNNLLKFTQTEDDSSKKDLSTELSTACTNYQIASALFLQLSKENLDFDSIDMQPFSLDLLSNISLAQAQECVVSKAIYDEKKDSVIAKLCSQASAYYLSLSNSLDDYSRIDFNSVHIDTYEDVVSSLPSSWSAICNLKLKFYSSLADLYQAKFCQSKKKFGESVSRFLNSQQRIKASISKSHYFEPGLFDSDEHTIEGLSPLSYKTLKSNLSILSKQIDTLTSEAIADNDLIYHEPVPELSDLQSINPVSVVKPLKFIDALTEREHIDIVGNDIFESLIPINVHERASIYSEELSQLLRTEQEKFETSESELDTSLSFMKLSEIITKFETYLNNPSRFGAEELDRYSVPHKDLVSLVSNSQEYSLVIEDLISQLSKLTSKSEVNVENCSSALNKLSSSNNNNSEINSQLPDLSLKFKKCIDKQLVAKESDSSVLRQYRTKVLPYLEVLKSPETLQSFIKSFLEKHIKDSGIDISGSHDNSASLLDLDDDITGSNDGAFELKDLIGNLKSTAQEAALLKTRHQNEFEKLKLAIRDDDISSALMLNPLKNSADGSSDKILFQEEITKFDPILNHLSEFDLQKKSLVKFLVNSIKSINENPKIKLIYNFQVTLESGCELVEKNLNSSCETMSFILPKIRSGIKFYSELNSEVNKIFFKVENLANSLNQSFNARVPQLQNNDVAPPAYSRLDAPINDQTQIFDYSISQKSSNSTQPLDSITQSMNNVSISSDVPSQRFYNQQNFQESQFFPRNQHNAIHNPNININVPSDPSEKSYTGTQVHSVYKPEIKSNDVPNSNFDFSRLDERYKKAMEMVDASIPSINNSHTLPPSQTPYRDLQSNYYDPTRDAKNSFNSSPSSISDYSNVAKSVNSNQKPPISADNQGRIAPQVNSRIINQHTNPASNITYNNFGPSINPAPPTIPDYSKIDYLGNNSRKLPLVNENKNYDYSQKNNQSTNNHMAPNFNPTTGNVSYSHNPITHNKDTANSLYNQVPYQSPSFTPQPGSSHQIQNNQVDFNSMPQNHRSNIDYDNSCTQSNYAPVQQPFQPQPQPLQPNHLPQASSLDQWGSTNPTSKINESKDSFSHYVDPRISADPQNQFNNEKIAPRQVNDTLTGYSTAPIPQNYQNHTPSYLDDYRSGQFSNNQQAPNFNSENTTGYYYNQPNSKNNANRPYQNLGSLETGPGRVLNNSQDQHTPVHQNYTQPGGSQSMGYRSTPTKQTGNDYIPSNQFPIRSTNPLTNQVQYNNPRPDTRQFQNNQIPQPNPLGPNRPDQGYQYNNNNYGNLANPIQQPSHHPQGPVLNYTNQFNTNTTQGVPYGAVQQQSFYQNQHFYPSSNNTNQQNASSEYQRNKNKTLMD</sequence>
<accession>A0A1R0H5L9</accession>
<evidence type="ECO:0000256" key="3">
    <source>
        <dbReference type="ARBA" id="ARBA00022490"/>
    </source>
</evidence>
<dbReference type="PROSITE" id="PS51180">
    <property type="entry name" value="BRO1"/>
    <property type="match status" value="1"/>
</dbReference>
<keyword evidence="3" id="KW-0963">Cytoplasm</keyword>
<dbReference type="Pfam" id="PF13949">
    <property type="entry name" value="ALIX_LYPXL_bnd"/>
    <property type="match status" value="1"/>
</dbReference>
<dbReference type="GO" id="GO:0043328">
    <property type="term" value="P:protein transport to vacuole involved in ubiquitin-dependent protein catabolic process via the multivesicular body sorting pathway"/>
    <property type="evidence" value="ECO:0007669"/>
    <property type="project" value="TreeGrafter"/>
</dbReference>
<evidence type="ECO:0000313" key="8">
    <source>
        <dbReference type="EMBL" id="OLY84480.1"/>
    </source>
</evidence>
<dbReference type="OrthoDB" id="2141925at2759"/>
<feature type="region of interest" description="Disordered" evidence="6">
    <location>
        <begin position="1455"/>
        <end position="1482"/>
    </location>
</feature>
<feature type="compositionally biased region" description="Low complexity" evidence="6">
    <location>
        <begin position="1427"/>
        <end position="1438"/>
    </location>
</feature>
<evidence type="ECO:0000313" key="9">
    <source>
        <dbReference type="Proteomes" id="UP000187455"/>
    </source>
</evidence>
<gene>
    <name evidence="8" type="ORF">AYI68_g1358</name>
</gene>
<feature type="compositionally biased region" description="Polar residues" evidence="6">
    <location>
        <begin position="993"/>
        <end position="1009"/>
    </location>
</feature>
<feature type="compositionally biased region" description="Polar residues" evidence="6">
    <location>
        <begin position="1187"/>
        <end position="1202"/>
    </location>
</feature>
<comment type="subcellular location">
    <subcellularLocation>
        <location evidence="2">Cytoplasm</location>
    </subcellularLocation>
    <subcellularLocation>
        <location evidence="1">Endosome</location>
    </subcellularLocation>
</comment>
<feature type="region of interest" description="Disordered" evidence="6">
    <location>
        <begin position="1212"/>
        <end position="1231"/>
    </location>
</feature>
<feature type="compositionally biased region" description="Low complexity" evidence="6">
    <location>
        <begin position="1459"/>
        <end position="1470"/>
    </location>
</feature>
<evidence type="ECO:0000256" key="1">
    <source>
        <dbReference type="ARBA" id="ARBA00004177"/>
    </source>
</evidence>
<feature type="region of interest" description="Disordered" evidence="6">
    <location>
        <begin position="1074"/>
        <end position="1206"/>
    </location>
</feature>
<dbReference type="Gene3D" id="1.20.120.560">
    <property type="entry name" value="alix/aip1 in complex with the ypdl late domain"/>
    <property type="match status" value="1"/>
</dbReference>
<proteinExistence type="predicted"/>